<gene>
    <name evidence="2" type="ORF">ETSY2_49395</name>
</gene>
<protein>
    <submittedName>
        <fullName evidence="2">Uncharacterized protein</fullName>
    </submittedName>
</protein>
<keyword evidence="1" id="KW-0472">Membrane</keyword>
<dbReference type="AlphaFoldDB" id="W4LBH6"/>
<evidence type="ECO:0000313" key="3">
    <source>
        <dbReference type="Proteomes" id="UP000019140"/>
    </source>
</evidence>
<reference evidence="2 3" key="1">
    <citation type="journal article" date="2014" name="Nature">
        <title>An environmental bacterial taxon with a large and distinct metabolic repertoire.</title>
        <authorList>
            <person name="Wilson M.C."/>
            <person name="Mori T."/>
            <person name="Ruckert C."/>
            <person name="Uria A.R."/>
            <person name="Helf M.J."/>
            <person name="Takada K."/>
            <person name="Gernert C."/>
            <person name="Steffens U.A."/>
            <person name="Heycke N."/>
            <person name="Schmitt S."/>
            <person name="Rinke C."/>
            <person name="Helfrich E.J."/>
            <person name="Brachmann A.O."/>
            <person name="Gurgui C."/>
            <person name="Wakimoto T."/>
            <person name="Kracht M."/>
            <person name="Crusemann M."/>
            <person name="Hentschel U."/>
            <person name="Abe I."/>
            <person name="Matsunaga S."/>
            <person name="Kalinowski J."/>
            <person name="Takeyama H."/>
            <person name="Piel J."/>
        </authorList>
    </citation>
    <scope>NUCLEOTIDE SEQUENCE [LARGE SCALE GENOMIC DNA]</scope>
    <source>
        <strain evidence="3">TSY2</strain>
    </source>
</reference>
<dbReference type="Proteomes" id="UP000019140">
    <property type="component" value="Unassembled WGS sequence"/>
</dbReference>
<proteinExistence type="predicted"/>
<accession>W4LBH6</accession>
<keyword evidence="1" id="KW-1133">Transmembrane helix</keyword>
<keyword evidence="1" id="KW-0812">Transmembrane</keyword>
<evidence type="ECO:0000313" key="2">
    <source>
        <dbReference type="EMBL" id="ETW94676.1"/>
    </source>
</evidence>
<feature type="transmembrane region" description="Helical" evidence="1">
    <location>
        <begin position="6"/>
        <end position="28"/>
    </location>
</feature>
<sequence>MRYQSIVVISFYLIQLVTLPVAVALADVKNDSKEKIKFVWESQSPPLIEAQKVFLESRGAEIGSIEEIDQSRGVTGVILLTLAATASVCVLADSLVQAVKDFEHSGIVVDLRKLDKITAQEKQSLKRGQVLIIKPDGEVICEESDRPDASKSLCGLLVNALNISNISKEKDKK</sequence>
<keyword evidence="3" id="KW-1185">Reference proteome</keyword>
<comment type="caution">
    <text evidence="2">The sequence shown here is derived from an EMBL/GenBank/DDBJ whole genome shotgun (WGS) entry which is preliminary data.</text>
</comment>
<dbReference type="EMBL" id="AZHX01002428">
    <property type="protein sequence ID" value="ETW94676.1"/>
    <property type="molecule type" value="Genomic_DNA"/>
</dbReference>
<dbReference type="HOGENOM" id="CLU_1544806_0_0_7"/>
<evidence type="ECO:0000256" key="1">
    <source>
        <dbReference type="SAM" id="Phobius"/>
    </source>
</evidence>
<organism evidence="2 3">
    <name type="scientific">Candidatus Entotheonella gemina</name>
    <dbReference type="NCBI Taxonomy" id="1429439"/>
    <lineage>
        <taxon>Bacteria</taxon>
        <taxon>Pseudomonadati</taxon>
        <taxon>Nitrospinota/Tectimicrobiota group</taxon>
        <taxon>Candidatus Tectimicrobiota</taxon>
        <taxon>Candidatus Entotheonellia</taxon>
        <taxon>Candidatus Entotheonellales</taxon>
        <taxon>Candidatus Entotheonellaceae</taxon>
        <taxon>Candidatus Entotheonella</taxon>
    </lineage>
</organism>
<name>W4LBH6_9BACT</name>